<sequence>MCIACSGVMSIYLQHSVPCNVPGGCHDSQKYNTNCSKSDKSFQDFIYKQL</sequence>
<evidence type="ECO:0000313" key="2">
    <source>
        <dbReference type="Proteomes" id="UP001164746"/>
    </source>
</evidence>
<reference evidence="1" key="1">
    <citation type="submission" date="2022-11" db="EMBL/GenBank/DDBJ databases">
        <title>Centuries of genome instability and evolution in soft-shell clam transmissible cancer (bioRxiv).</title>
        <authorList>
            <person name="Hart S.F.M."/>
            <person name="Yonemitsu M.A."/>
            <person name="Giersch R.M."/>
            <person name="Beal B.F."/>
            <person name="Arriagada G."/>
            <person name="Davis B.W."/>
            <person name="Ostrander E.A."/>
            <person name="Goff S.P."/>
            <person name="Metzger M.J."/>
        </authorList>
    </citation>
    <scope>NUCLEOTIDE SEQUENCE</scope>
    <source>
        <strain evidence="1">MELC-2E11</strain>
        <tissue evidence="1">Siphon/mantle</tissue>
    </source>
</reference>
<proteinExistence type="predicted"/>
<organism evidence="1 2">
    <name type="scientific">Mya arenaria</name>
    <name type="common">Soft-shell clam</name>
    <dbReference type="NCBI Taxonomy" id="6604"/>
    <lineage>
        <taxon>Eukaryota</taxon>
        <taxon>Metazoa</taxon>
        <taxon>Spiralia</taxon>
        <taxon>Lophotrochozoa</taxon>
        <taxon>Mollusca</taxon>
        <taxon>Bivalvia</taxon>
        <taxon>Autobranchia</taxon>
        <taxon>Heteroconchia</taxon>
        <taxon>Euheterodonta</taxon>
        <taxon>Imparidentia</taxon>
        <taxon>Neoheterodontei</taxon>
        <taxon>Myida</taxon>
        <taxon>Myoidea</taxon>
        <taxon>Myidae</taxon>
        <taxon>Mya</taxon>
    </lineage>
</organism>
<protein>
    <submittedName>
        <fullName evidence="1">Uncharacterized protein</fullName>
    </submittedName>
</protein>
<keyword evidence="2" id="KW-1185">Reference proteome</keyword>
<evidence type="ECO:0000313" key="1">
    <source>
        <dbReference type="EMBL" id="WAR15458.1"/>
    </source>
</evidence>
<name>A0ABY7F422_MYAAR</name>
<accession>A0ABY7F422</accession>
<feature type="non-terminal residue" evidence="1">
    <location>
        <position position="50"/>
    </location>
</feature>
<gene>
    <name evidence="1" type="ORF">MAR_005563</name>
</gene>
<dbReference type="EMBL" id="CP111020">
    <property type="protein sequence ID" value="WAR15458.1"/>
    <property type="molecule type" value="Genomic_DNA"/>
</dbReference>
<dbReference type="Proteomes" id="UP001164746">
    <property type="component" value="Chromosome 9"/>
</dbReference>